<gene>
    <name evidence="6" type="ORF">N8I77_005998</name>
</gene>
<feature type="transmembrane region" description="Helical" evidence="2">
    <location>
        <begin position="76"/>
        <end position="96"/>
    </location>
</feature>
<dbReference type="Gene3D" id="2.60.40.1820">
    <property type="match status" value="1"/>
</dbReference>
<name>A0AAD9W650_PHOAM</name>
<dbReference type="GO" id="GO:0000329">
    <property type="term" value="C:fungal-type vacuole membrane"/>
    <property type="evidence" value="ECO:0007669"/>
    <property type="project" value="InterPro"/>
</dbReference>
<feature type="domain" description="Tag1-like fourth Ig-like" evidence="4">
    <location>
        <begin position="589"/>
        <end position="701"/>
    </location>
</feature>
<dbReference type="Pfam" id="PF26150">
    <property type="entry name" value="LEA-2_4"/>
    <property type="match status" value="1"/>
</dbReference>
<feature type="region of interest" description="Disordered" evidence="1">
    <location>
        <begin position="1"/>
        <end position="64"/>
    </location>
</feature>
<dbReference type="PANTHER" id="PTHR35895">
    <property type="entry name" value="CHROMOSOME 16, WHOLE GENOME SHOTGUN SEQUENCE"/>
    <property type="match status" value="1"/>
</dbReference>
<evidence type="ECO:0000313" key="6">
    <source>
        <dbReference type="EMBL" id="KAK2607315.1"/>
    </source>
</evidence>
<evidence type="ECO:0000259" key="3">
    <source>
        <dbReference type="Pfam" id="PF22786"/>
    </source>
</evidence>
<dbReference type="Proteomes" id="UP001265746">
    <property type="component" value="Unassembled WGS sequence"/>
</dbReference>
<accession>A0AAD9W650</accession>
<evidence type="ECO:0000313" key="7">
    <source>
        <dbReference type="Proteomes" id="UP001265746"/>
    </source>
</evidence>
<evidence type="ECO:0008006" key="8">
    <source>
        <dbReference type="Google" id="ProtNLM"/>
    </source>
</evidence>
<protein>
    <recommendedName>
        <fullName evidence="8">Pre-rRNA processing protein</fullName>
    </recommendedName>
</protein>
<keyword evidence="2" id="KW-0812">Transmembrane</keyword>
<reference evidence="6" key="1">
    <citation type="submission" date="2023-06" db="EMBL/GenBank/DDBJ databases">
        <authorList>
            <person name="Noh H."/>
        </authorList>
    </citation>
    <scope>NUCLEOTIDE SEQUENCE</scope>
    <source>
        <strain evidence="6">DUCC20226</strain>
    </source>
</reference>
<evidence type="ECO:0000256" key="1">
    <source>
        <dbReference type="SAM" id="MobiDB-lite"/>
    </source>
</evidence>
<proteinExistence type="predicted"/>
<evidence type="ECO:0000259" key="5">
    <source>
        <dbReference type="Pfam" id="PF26153"/>
    </source>
</evidence>
<dbReference type="InterPro" id="IPR059065">
    <property type="entry name" value="Ig_Tag1-like_4th"/>
</dbReference>
<organism evidence="6 7">
    <name type="scientific">Phomopsis amygdali</name>
    <name type="common">Fusicoccum amygdali</name>
    <dbReference type="NCBI Taxonomy" id="1214568"/>
    <lineage>
        <taxon>Eukaryota</taxon>
        <taxon>Fungi</taxon>
        <taxon>Dikarya</taxon>
        <taxon>Ascomycota</taxon>
        <taxon>Pezizomycotina</taxon>
        <taxon>Sordariomycetes</taxon>
        <taxon>Sordariomycetidae</taxon>
        <taxon>Diaporthales</taxon>
        <taxon>Diaporthaceae</taxon>
        <taxon>Diaporthe</taxon>
    </lineage>
</organism>
<dbReference type="InterPro" id="IPR046368">
    <property type="entry name" value="Tag1"/>
</dbReference>
<evidence type="ECO:0000256" key="2">
    <source>
        <dbReference type="SAM" id="Phobius"/>
    </source>
</evidence>
<evidence type="ECO:0000259" key="4">
    <source>
        <dbReference type="Pfam" id="PF26150"/>
    </source>
</evidence>
<keyword evidence="7" id="KW-1185">Reference proteome</keyword>
<feature type="compositionally biased region" description="Polar residues" evidence="1">
    <location>
        <begin position="52"/>
        <end position="64"/>
    </location>
</feature>
<keyword evidence="2" id="KW-1133">Transmembrane helix</keyword>
<feature type="domain" description="Tag1-like fifth Ig-like" evidence="5">
    <location>
        <begin position="734"/>
        <end position="847"/>
    </location>
</feature>
<dbReference type="Pfam" id="PF26174">
    <property type="entry name" value="LEA-2_1"/>
    <property type="match status" value="1"/>
</dbReference>
<feature type="domain" description="Tag1 C-terminal" evidence="3">
    <location>
        <begin position="457"/>
        <end position="570"/>
    </location>
</feature>
<dbReference type="Pfam" id="PF26153">
    <property type="entry name" value="LEA-2L_5"/>
    <property type="match status" value="1"/>
</dbReference>
<dbReference type="AlphaFoldDB" id="A0AAD9W650"/>
<feature type="compositionally biased region" description="Basic and acidic residues" evidence="1">
    <location>
        <begin position="38"/>
        <end position="51"/>
    </location>
</feature>
<keyword evidence="2" id="KW-0472">Membrane</keyword>
<sequence length="859" mass="92961">MSDSESSPLLSADEASSRQDPETGNESTPLLPNSTDTAHYDGAEQEQERGNDSASVRSYRSNGSTAKASRRRWPSIIAMIVLGLLTITIMFGAFFVPKAVEEYAKEATVLEPTNLSLESITANGVRARIQANFKLDGSRVENEHVRRVGRVATWFVRGLDTDATQVHVFLPEYDNIRIGSAGIPPLNLKINGDNTAIDFVAELMPGEADGIRTIANEWLEGRLGRLRVQGKADIKLKTGIIPLGTHAVSEALTIEGSDVPSIPEYNITKVLFRDIDNHTVAADVSIEALNKYPIEVDIPPLGFEVLVPNCGINDPYILVADALTDPVGIRPHELVVASVHGTIRQLPDALTRLCPNSEQSPLDRFLKEYLGGKAATVFVRGKQRPSLGTPQWVDEILSQVTVPVPFPGRTFDNLIRNFSLTDAHFSLPDPLADPDDAASNPTVSGTINVIAGLPKDMNFGINVTKVRASADVFYKKKKLGVLDVSQWRDANSTKIHDETDEPELKITSRIDNAPLNVTDGDVLTDVIQTLLFQGKSVLLDVQALVDVKVQTVLGQLVLKDVPAEGKIPVKPIMKSPDGSKEDPLHSINPRVGNIMIMNTSPGAIELRALVNITNPSPYTAHIPYVNAHILCNGSVIGEVTAEDLDISRGNNTNLIVTAKWDPSLGGDKAKVIARDLLSQYLSGRNTSLTVRAHRNSIPSQPILGEALSHLNLTVPTPRIHLPGDDDGNGGGGGDDRGGHFIRGATFHVVSSSATFTLASPLQYNTVYIEHINATAFYNHTEPVGKIVYDLPIAAPPGLSQTPRLPVDWSIGNGDTYDKIRNALGGGLKLDAKAVVGLRIANWRETVWYEGRGIGAKVRL</sequence>
<dbReference type="InterPro" id="IPR059066">
    <property type="entry name" value="Ig_Tag1-like_5th"/>
</dbReference>
<dbReference type="Pfam" id="PF22786">
    <property type="entry name" value="Tag1_C"/>
    <property type="match status" value="1"/>
</dbReference>
<feature type="compositionally biased region" description="Polar residues" evidence="1">
    <location>
        <begin position="22"/>
        <end position="37"/>
    </location>
</feature>
<comment type="caution">
    <text evidence="6">The sequence shown here is derived from an EMBL/GenBank/DDBJ whole genome shotgun (WGS) entry which is preliminary data.</text>
</comment>
<dbReference type="PANTHER" id="PTHR35895:SF3">
    <property type="entry name" value="PRE-RRNA PROCESSING PROTEIN"/>
    <property type="match status" value="1"/>
</dbReference>
<dbReference type="InterPro" id="IPR055011">
    <property type="entry name" value="Tag1_C"/>
</dbReference>
<dbReference type="EMBL" id="JAUJFL010000003">
    <property type="protein sequence ID" value="KAK2607315.1"/>
    <property type="molecule type" value="Genomic_DNA"/>
</dbReference>